<keyword evidence="16" id="KW-0325">Glycoprotein</keyword>
<feature type="non-terminal residue" evidence="24">
    <location>
        <position position="218"/>
    </location>
</feature>
<evidence type="ECO:0000256" key="10">
    <source>
        <dbReference type="ARBA" id="ARBA00022837"/>
    </source>
</evidence>
<evidence type="ECO:0000256" key="6">
    <source>
        <dbReference type="ARBA" id="ARBA00022568"/>
    </source>
</evidence>
<feature type="domain" description="Ion transport" evidence="22">
    <location>
        <begin position="78"/>
        <end position="218"/>
    </location>
</feature>
<evidence type="ECO:0000256" key="5">
    <source>
        <dbReference type="ARBA" id="ARBA00022553"/>
    </source>
</evidence>
<keyword evidence="5" id="KW-0597">Phosphoprotein</keyword>
<evidence type="ECO:0000256" key="2">
    <source>
        <dbReference type="ARBA" id="ARBA00005685"/>
    </source>
</evidence>
<name>A0A3Q7PYL7_CALUR</name>
<keyword evidence="9" id="KW-0677">Repeat</keyword>
<dbReference type="InParanoid" id="A0A3Q7PYL7"/>
<comment type="function">
    <text evidence="19">Voltage-sensitive calcium channels (VSCC) mediate the entry of calcium ions into excitable cells and are also involved in a variety of calcium-dependent processes, including muscle contraction, hormone or neurotransmitter release, gene expression, cell motility, cell division and cell death. This alpha-1B subunit gives rise to N-type calcium currents. N-type calcium channels belong to the 'high-voltage activated' (HVA) group. They are involved in pain signaling. Calcium channels containing alpha-1B subunit may play a role in directed migration of immature neurons. Mediates Ca(2+) release probability at hippocampal neuronal soma and synaptic terminals.</text>
</comment>
<evidence type="ECO:0000256" key="15">
    <source>
        <dbReference type="ARBA" id="ARBA00023157"/>
    </source>
</evidence>
<keyword evidence="10 20" id="KW-0106">Calcium</keyword>
<evidence type="ECO:0000313" key="23">
    <source>
        <dbReference type="Proteomes" id="UP000286641"/>
    </source>
</evidence>
<dbReference type="GO" id="GO:0098703">
    <property type="term" value="P:calcium ion import across plasma membrane"/>
    <property type="evidence" value="ECO:0007669"/>
    <property type="project" value="TreeGrafter"/>
</dbReference>
<keyword evidence="7 20" id="KW-0107">Calcium channel</keyword>
<evidence type="ECO:0000256" key="4">
    <source>
        <dbReference type="ARBA" id="ARBA00022448"/>
    </source>
</evidence>
<dbReference type="GO" id="GO:0008331">
    <property type="term" value="F:high voltage-gated calcium channel activity"/>
    <property type="evidence" value="ECO:0007669"/>
    <property type="project" value="TreeGrafter"/>
</dbReference>
<comment type="similarity">
    <text evidence="2">Belongs to the calcium channel alpha-1 subunit (TC 1.A.1.11) family. CACNA1B subfamily.</text>
</comment>
<keyword evidence="8 21" id="KW-0812">Transmembrane</keyword>
<keyword evidence="13" id="KW-0406">Ion transport</keyword>
<accession>A0A3Q7PYL7</accession>
<reference evidence="24" key="2">
    <citation type="submission" date="2025-08" db="UniProtKB">
        <authorList>
            <consortium name="RefSeq"/>
        </authorList>
    </citation>
    <scope>IDENTIFICATION</scope>
    <source>
        <tissue evidence="24">Blood</tissue>
    </source>
</reference>
<keyword evidence="4" id="KW-0813">Transport</keyword>
<gene>
    <name evidence="24" type="primary">LOC112818214</name>
</gene>
<keyword evidence="11 20" id="KW-0851">Voltage-gated channel</keyword>
<evidence type="ECO:0000256" key="18">
    <source>
        <dbReference type="ARBA" id="ARBA00031096"/>
    </source>
</evidence>
<dbReference type="SUPFAM" id="SSF81324">
    <property type="entry name" value="Voltage-gated potassium channels"/>
    <property type="match status" value="1"/>
</dbReference>
<reference key="1">
    <citation type="submission" date="2019-01" db="UniProtKB">
        <authorList>
            <consortium name="RefSeq"/>
        </authorList>
    </citation>
    <scope>IDENTIFICATION</scope>
</reference>
<evidence type="ECO:0000256" key="11">
    <source>
        <dbReference type="ARBA" id="ARBA00022882"/>
    </source>
</evidence>
<dbReference type="PRINTS" id="PR00167">
    <property type="entry name" value="CACHANNEL"/>
</dbReference>
<keyword evidence="14 21" id="KW-0472">Membrane</keyword>
<keyword evidence="6 20" id="KW-0109">Calcium transport</keyword>
<dbReference type="InterPro" id="IPR050599">
    <property type="entry name" value="VDCC_alpha-1_subunit"/>
</dbReference>
<evidence type="ECO:0000256" key="13">
    <source>
        <dbReference type="ARBA" id="ARBA00023065"/>
    </source>
</evidence>
<keyword evidence="15" id="KW-1015">Disulfide bond</keyword>
<sequence length="218" mass="24838">MEMRRALQRLSVKKQPCPALGRLGCVLPEASSDVLFDLSLYALFFGTTARQGEVGGEQHLQLQEAGLRRLENSLSSLQNNFINLSFLRLFRAARLIKLLRQGYTIRILLWTFVQSFKALPYVCLLIAMLFFIYAIIGMQVFGNIALDDDTSINRHNNFRTFLQALMLLFRSATGEAWHEIMLSCLSNQACDEHANASECGSDFAYFYFVSFIFLCSFL</sequence>
<protein>
    <recommendedName>
        <fullName evidence="3">Voltage-dependent N-type calcium channel subunit alpha-1B</fullName>
    </recommendedName>
    <alternativeName>
        <fullName evidence="18">Voltage-gated calcium channel subunit alpha Cav2.2</fullName>
    </alternativeName>
</protein>
<dbReference type="PANTHER" id="PTHR45628">
    <property type="entry name" value="VOLTAGE-DEPENDENT CALCIUM CHANNEL TYPE A SUBUNIT ALPHA-1"/>
    <property type="match status" value="1"/>
</dbReference>
<dbReference type="FunFam" id="1.10.287.70:FF:000068">
    <property type="entry name" value="Voltage-dependent N-type calcium channel subunit alpha"/>
    <property type="match status" value="1"/>
</dbReference>
<evidence type="ECO:0000256" key="1">
    <source>
        <dbReference type="ARBA" id="ARBA00004141"/>
    </source>
</evidence>
<organism evidence="23 24">
    <name type="scientific">Callorhinus ursinus</name>
    <name type="common">Northern fur seal</name>
    <dbReference type="NCBI Taxonomy" id="34884"/>
    <lineage>
        <taxon>Eukaryota</taxon>
        <taxon>Metazoa</taxon>
        <taxon>Chordata</taxon>
        <taxon>Craniata</taxon>
        <taxon>Vertebrata</taxon>
        <taxon>Euteleostomi</taxon>
        <taxon>Mammalia</taxon>
        <taxon>Eutheria</taxon>
        <taxon>Laurasiatheria</taxon>
        <taxon>Carnivora</taxon>
        <taxon>Caniformia</taxon>
        <taxon>Pinnipedia</taxon>
        <taxon>Otariidae</taxon>
        <taxon>Callorhinus</taxon>
    </lineage>
</organism>
<dbReference type="PANTHER" id="PTHR45628:SF6">
    <property type="entry name" value="VOLTAGE-DEPENDENT N-TYPE CALCIUM CHANNEL SUBUNIT ALPHA-1B"/>
    <property type="match status" value="1"/>
</dbReference>
<dbReference type="AlphaFoldDB" id="A0A3Q7PYL7"/>
<evidence type="ECO:0000256" key="14">
    <source>
        <dbReference type="ARBA" id="ARBA00023136"/>
    </source>
</evidence>
<keyword evidence="23" id="KW-1185">Reference proteome</keyword>
<evidence type="ECO:0000256" key="7">
    <source>
        <dbReference type="ARBA" id="ARBA00022673"/>
    </source>
</evidence>
<dbReference type="Pfam" id="PF00520">
    <property type="entry name" value="Ion_trans"/>
    <property type="match status" value="1"/>
</dbReference>
<evidence type="ECO:0000256" key="9">
    <source>
        <dbReference type="ARBA" id="ARBA00022737"/>
    </source>
</evidence>
<evidence type="ECO:0000256" key="8">
    <source>
        <dbReference type="ARBA" id="ARBA00022692"/>
    </source>
</evidence>
<dbReference type="Proteomes" id="UP000286641">
    <property type="component" value="Unplaced"/>
</dbReference>
<dbReference type="GO" id="GO:0098793">
    <property type="term" value="C:presynapse"/>
    <property type="evidence" value="ECO:0007669"/>
    <property type="project" value="UniProtKB-ARBA"/>
</dbReference>
<proteinExistence type="inferred from homology"/>
<evidence type="ECO:0000256" key="21">
    <source>
        <dbReference type="SAM" id="Phobius"/>
    </source>
</evidence>
<dbReference type="RefSeq" id="XP_025721191.1">
    <property type="nucleotide sequence ID" value="XM_025865406.1"/>
</dbReference>
<dbReference type="Gene3D" id="1.10.287.70">
    <property type="match status" value="1"/>
</dbReference>
<dbReference type="GO" id="GO:0005891">
    <property type="term" value="C:voltage-gated calcium channel complex"/>
    <property type="evidence" value="ECO:0007669"/>
    <property type="project" value="InterPro"/>
</dbReference>
<dbReference type="GO" id="GO:0043025">
    <property type="term" value="C:neuronal cell body"/>
    <property type="evidence" value="ECO:0007669"/>
    <property type="project" value="TreeGrafter"/>
</dbReference>
<feature type="transmembrane region" description="Helical" evidence="21">
    <location>
        <begin position="119"/>
        <end position="146"/>
    </location>
</feature>
<dbReference type="InterPro" id="IPR005821">
    <property type="entry name" value="Ion_trans_dom"/>
</dbReference>
<comment type="subcellular location">
    <subcellularLocation>
        <location evidence="1 20">Membrane</location>
        <topology evidence="1 20">Multi-pass membrane protein</topology>
    </subcellularLocation>
</comment>
<evidence type="ECO:0000259" key="22">
    <source>
        <dbReference type="Pfam" id="PF00520"/>
    </source>
</evidence>
<evidence type="ECO:0000256" key="17">
    <source>
        <dbReference type="ARBA" id="ARBA00023303"/>
    </source>
</evidence>
<dbReference type="GO" id="GO:0007268">
    <property type="term" value="P:chemical synaptic transmission"/>
    <property type="evidence" value="ECO:0007669"/>
    <property type="project" value="TreeGrafter"/>
</dbReference>
<evidence type="ECO:0000256" key="19">
    <source>
        <dbReference type="ARBA" id="ARBA00049617"/>
    </source>
</evidence>
<keyword evidence="17" id="KW-0407">Ion channel</keyword>
<evidence type="ECO:0000256" key="3">
    <source>
        <dbReference type="ARBA" id="ARBA00016353"/>
    </source>
</evidence>
<evidence type="ECO:0000256" key="12">
    <source>
        <dbReference type="ARBA" id="ARBA00022989"/>
    </source>
</evidence>
<keyword evidence="12 21" id="KW-1133">Transmembrane helix</keyword>
<evidence type="ECO:0000313" key="24">
    <source>
        <dbReference type="RefSeq" id="XP_025721191.1"/>
    </source>
</evidence>
<evidence type="ECO:0000256" key="20">
    <source>
        <dbReference type="RuleBase" id="RU003808"/>
    </source>
</evidence>
<evidence type="ECO:0000256" key="16">
    <source>
        <dbReference type="ARBA" id="ARBA00023180"/>
    </source>
</evidence>
<dbReference type="InterPro" id="IPR002077">
    <property type="entry name" value="VDCCAlpha1"/>
</dbReference>